<dbReference type="PANTHER" id="PTHR30344">
    <property type="entry name" value="6-PHOSPHOGLUCONOLACTONASE-RELATED"/>
    <property type="match status" value="1"/>
</dbReference>
<evidence type="ECO:0000256" key="1">
    <source>
        <dbReference type="ARBA" id="ARBA00005564"/>
    </source>
</evidence>
<feature type="region of interest" description="Disordered" evidence="2">
    <location>
        <begin position="132"/>
        <end position="155"/>
    </location>
</feature>
<dbReference type="Pfam" id="PF10282">
    <property type="entry name" value="Lactonase"/>
    <property type="match status" value="2"/>
</dbReference>
<proteinExistence type="inferred from homology"/>
<dbReference type="InterPro" id="IPR019405">
    <property type="entry name" value="Lactonase_7-beta_prop"/>
</dbReference>
<accession>A0ABT2GHI6</accession>
<name>A0ABT2GHI6_9MICO</name>
<dbReference type="SUPFAM" id="SSF51004">
    <property type="entry name" value="C-terminal (heme d1) domain of cytochrome cd1-nitrite reductase"/>
    <property type="match status" value="1"/>
</dbReference>
<dbReference type="InterPro" id="IPR011048">
    <property type="entry name" value="Haem_d1_sf"/>
</dbReference>
<gene>
    <name evidence="3" type="ORF">NVV95_06775</name>
</gene>
<evidence type="ECO:0000313" key="4">
    <source>
        <dbReference type="Proteomes" id="UP001165580"/>
    </source>
</evidence>
<evidence type="ECO:0000313" key="3">
    <source>
        <dbReference type="EMBL" id="MCS5714256.1"/>
    </source>
</evidence>
<dbReference type="PANTHER" id="PTHR30344:SF1">
    <property type="entry name" value="6-PHOSPHOGLUCONOLACTONASE"/>
    <property type="match status" value="1"/>
</dbReference>
<protein>
    <submittedName>
        <fullName evidence="3">Lactonase family protein</fullName>
    </submittedName>
</protein>
<feature type="compositionally biased region" description="Low complexity" evidence="2">
    <location>
        <begin position="253"/>
        <end position="263"/>
    </location>
</feature>
<dbReference type="InterPro" id="IPR050282">
    <property type="entry name" value="Cycloisomerase_2"/>
</dbReference>
<feature type="region of interest" description="Disordered" evidence="2">
    <location>
        <begin position="253"/>
        <end position="283"/>
    </location>
</feature>
<comment type="caution">
    <text evidence="3">The sequence shown here is derived from an EMBL/GenBank/DDBJ whole genome shotgun (WGS) entry which is preliminary data.</text>
</comment>
<evidence type="ECO:0000256" key="2">
    <source>
        <dbReference type="SAM" id="MobiDB-lite"/>
    </source>
</evidence>
<keyword evidence="4" id="KW-1185">Reference proteome</keyword>
<feature type="compositionally biased region" description="Low complexity" evidence="2">
    <location>
        <begin position="269"/>
        <end position="283"/>
    </location>
</feature>
<reference evidence="3" key="1">
    <citation type="submission" date="2022-08" db="EMBL/GenBank/DDBJ databases">
        <authorList>
            <person name="Deng Y."/>
            <person name="Han X.-F."/>
            <person name="Zhang Y.-Q."/>
        </authorList>
    </citation>
    <scope>NUCLEOTIDE SEQUENCE</scope>
    <source>
        <strain evidence="3">CPCC 205716</strain>
    </source>
</reference>
<dbReference type="Gene3D" id="2.130.10.10">
    <property type="entry name" value="YVTN repeat-like/Quinoprotein amine dehydrogenase"/>
    <property type="match status" value="2"/>
</dbReference>
<dbReference type="Proteomes" id="UP001165580">
    <property type="component" value="Unassembled WGS sequence"/>
</dbReference>
<sequence length="407" mass="40993">MSETPSAAPALWAGSYTAEFGGRGAGLTPLIRDDSGGLAAAGAASAASPSFVVAHPSLAVLYTADESSSTVSAYALSGRSRLTHLGSQPAGPAVCHVAVDPSGSFVAATCWGDGRVLVYPLDASGRLGAPLLAPPATDPHAASRPPIDEHTDAPPRSQAHMTLALDPLPDGSRMLATTDLGYDLVRFWAWTPGPAAGGAALTSLGEVVLPLGSGPRHLVRTPDDRLLVVTEYSAEVAVLEPVPAAVVTAPAPDATAAAPAPDEAPSEPAPDGTAAAPDGVAPGEHPVAAPYRLAAMVPVLADGPAPGDSAAEIALSPDARHVYVGVRGSDLLATLELDGPSLRPIAHVPSGGRTPRHHLVDADRLHIAHQDSDELTTHALSPAGLPAGIVARLPLGSPTVLARPPRS</sequence>
<dbReference type="RefSeq" id="WP_259485777.1">
    <property type="nucleotide sequence ID" value="NZ_JANTEZ010000002.1"/>
</dbReference>
<dbReference type="InterPro" id="IPR015943">
    <property type="entry name" value="WD40/YVTN_repeat-like_dom_sf"/>
</dbReference>
<organism evidence="3 4">
    <name type="scientific">Herbiconiux gentiana</name>
    <dbReference type="NCBI Taxonomy" id="2970912"/>
    <lineage>
        <taxon>Bacteria</taxon>
        <taxon>Bacillati</taxon>
        <taxon>Actinomycetota</taxon>
        <taxon>Actinomycetes</taxon>
        <taxon>Micrococcales</taxon>
        <taxon>Microbacteriaceae</taxon>
        <taxon>Herbiconiux</taxon>
    </lineage>
</organism>
<comment type="similarity">
    <text evidence="1">Belongs to the cycloisomerase 2 family.</text>
</comment>
<dbReference type="EMBL" id="JANTEZ010000002">
    <property type="protein sequence ID" value="MCS5714256.1"/>
    <property type="molecule type" value="Genomic_DNA"/>
</dbReference>